<name>A0A1F7J3M9_9BACT</name>
<evidence type="ECO:0000313" key="3">
    <source>
        <dbReference type="Proteomes" id="UP000178558"/>
    </source>
</evidence>
<dbReference type="CDD" id="cd00198">
    <property type="entry name" value="vWFA"/>
    <property type="match status" value="1"/>
</dbReference>
<evidence type="ECO:0000256" key="1">
    <source>
        <dbReference type="SAM" id="MobiDB-lite"/>
    </source>
</evidence>
<proteinExistence type="predicted"/>
<feature type="region of interest" description="Disordered" evidence="1">
    <location>
        <begin position="530"/>
        <end position="559"/>
    </location>
</feature>
<dbReference type="AlphaFoldDB" id="A0A1F7J3M9"/>
<feature type="region of interest" description="Disordered" evidence="1">
    <location>
        <begin position="220"/>
        <end position="273"/>
    </location>
</feature>
<feature type="compositionally biased region" description="Basic and acidic residues" evidence="1">
    <location>
        <begin position="257"/>
        <end position="269"/>
    </location>
</feature>
<dbReference type="InterPro" id="IPR036465">
    <property type="entry name" value="vWFA_dom_sf"/>
</dbReference>
<sequence>MPELGEIGTKTEIPGLGARIETQVRNDQKDPFHAQKEGSSWMLSINRDHFLSKGFTPDEVDGATYLEEERLLAQTSVDSVSELRGLKHWQEAGRGNPRADAFKTLFERISALQSLEKTDQTKAESAKRYLRKIASRAPSQEYPDQLLQGLLHKAVAQEDSLPSSELVSNVLANLAREEHIEERSVSALEALSSPTLSYEAKKAWFESRFLPRLEFLTRQEEKRLQETPSETPEAEQEESEEQGEQTPPTPPEAQDEYEQHRGKESKGKGEPMFTIDPYYGGYWETESYDSIDETGGKLKKSEVQAQKTVVSPTQESGEPVCTIRGSSGTNLFSLPLSLNLTPDRESIAQLQTAGMEILEDSEGHIFIKSPSNQPYEIALTRTVDGVQSDTSPQDNSTAETTLPNEITEKIKEIQELQGDSVEKATLWQEFVQSHFTYPKDEEVEAMYARVDSLAGSRLSTMTQGKLLDCYLAREFFLAGLKRLGLPDLEWKAVNGHYLAGRQKDGTGHLQSGTGHAWVRARVKGSDEWMIFDPTPKGDPAKQQEGSSEEFGESSSQLISGEDMQELEDEITGGSDQPKDLDPQEKYLMEFADEAGISPDEARKILDALRQVDELKDKNGRNILKRVKEEFDHIIQAYTKERVENLGNVEMSRGRDLEDPVAAYLDMQTGSLDPHGFTKQAITEEQEELYGGFDLEVIADGSGSMDQSVGNIVKYIAQQKMSYLLHRGAHYFAQEAQKRRLRLVTPLAVRSSQYIFRGNNIEEIKPLTAEFTPPQMAELWKKSAENIGGGTPAHLGLQAVLDNIPEEEVELLRNKKLLKVVALISDGGYDNHQEVDRLRSALEEMNVIVAEFRISDARSLEDLPENVAEKVVEAARKLMPEKVKK</sequence>
<accession>A0A1F7J3M9</accession>
<dbReference type="EMBL" id="MGAQ01000020">
    <property type="protein sequence ID" value="OGK50230.1"/>
    <property type="molecule type" value="Genomic_DNA"/>
</dbReference>
<reference evidence="2 3" key="1">
    <citation type="journal article" date="2016" name="Nat. Commun.">
        <title>Thousands of microbial genomes shed light on interconnected biogeochemical processes in an aquifer system.</title>
        <authorList>
            <person name="Anantharaman K."/>
            <person name="Brown C.T."/>
            <person name="Hug L.A."/>
            <person name="Sharon I."/>
            <person name="Castelle C.J."/>
            <person name="Probst A.J."/>
            <person name="Thomas B.C."/>
            <person name="Singh A."/>
            <person name="Wilkins M.J."/>
            <person name="Karaoz U."/>
            <person name="Brodie E.L."/>
            <person name="Williams K.H."/>
            <person name="Hubbard S.S."/>
            <person name="Banfield J.F."/>
        </authorList>
    </citation>
    <scope>NUCLEOTIDE SEQUENCE [LARGE SCALE GENOMIC DNA]</scope>
</reference>
<protein>
    <recommendedName>
        <fullName evidence="4">VWFA domain-containing protein</fullName>
    </recommendedName>
</protein>
<feature type="compositionally biased region" description="Acidic residues" evidence="1">
    <location>
        <begin position="232"/>
        <end position="243"/>
    </location>
</feature>
<evidence type="ECO:0000313" key="2">
    <source>
        <dbReference type="EMBL" id="OGK50230.1"/>
    </source>
</evidence>
<organism evidence="2 3">
    <name type="scientific">Candidatus Roizmanbacteria bacterium RIFCSPLOWO2_01_FULL_40_42</name>
    <dbReference type="NCBI Taxonomy" id="1802066"/>
    <lineage>
        <taxon>Bacteria</taxon>
        <taxon>Candidatus Roizmaniibacteriota</taxon>
    </lineage>
</organism>
<gene>
    <name evidence="2" type="ORF">A3B50_00410</name>
</gene>
<dbReference type="Proteomes" id="UP000178558">
    <property type="component" value="Unassembled WGS sequence"/>
</dbReference>
<comment type="caution">
    <text evidence="2">The sequence shown here is derived from an EMBL/GenBank/DDBJ whole genome shotgun (WGS) entry which is preliminary data.</text>
</comment>
<dbReference type="SUPFAM" id="SSF53300">
    <property type="entry name" value="vWA-like"/>
    <property type="match status" value="1"/>
</dbReference>
<evidence type="ECO:0008006" key="4">
    <source>
        <dbReference type="Google" id="ProtNLM"/>
    </source>
</evidence>